<accession>A0A6H1ZNG4</accession>
<evidence type="ECO:0000313" key="3">
    <source>
        <dbReference type="EMBL" id="QJH98390.1"/>
    </source>
</evidence>
<evidence type="ECO:0000313" key="1">
    <source>
        <dbReference type="EMBL" id="QJA48815.1"/>
    </source>
</evidence>
<proteinExistence type="predicted"/>
<protein>
    <submittedName>
        <fullName evidence="1">Uncharacterized protein</fullName>
    </submittedName>
</protein>
<dbReference type="EMBL" id="MT144104">
    <property type="protein sequence ID" value="QJA48815.1"/>
    <property type="molecule type" value="Genomic_DNA"/>
</dbReference>
<dbReference type="EMBL" id="MT144730">
    <property type="protein sequence ID" value="QJH98390.1"/>
    <property type="molecule type" value="Genomic_DNA"/>
</dbReference>
<dbReference type="AlphaFoldDB" id="A0A6H1ZNG4"/>
<sequence>MPKYYFDKNSTGEYCYPLDYFKAERRFSDGDIILAVAKRETGNGFFWCDYYNTCGEAGQSDCGANCEAYKPRNNKTGRCRYSLNTFTPTDEFYKLTTDKKLIKIKAGEIWKLAKMD</sequence>
<reference evidence="1" key="1">
    <citation type="submission" date="2020-03" db="EMBL/GenBank/DDBJ databases">
        <title>The deep terrestrial virosphere.</title>
        <authorList>
            <person name="Holmfeldt K."/>
            <person name="Nilsson E."/>
            <person name="Simone D."/>
            <person name="Lopez-Fernandez M."/>
            <person name="Wu X."/>
            <person name="de Brujin I."/>
            <person name="Lundin D."/>
            <person name="Andersson A."/>
            <person name="Bertilsson S."/>
            <person name="Dopson M."/>
        </authorList>
    </citation>
    <scope>NUCLEOTIDE SEQUENCE</scope>
    <source>
        <strain evidence="2">MM415B01738</strain>
        <strain evidence="1">TM448A01162</strain>
        <strain evidence="3">TM448B01279</strain>
    </source>
</reference>
<dbReference type="EMBL" id="MT141250">
    <property type="protein sequence ID" value="QJA57019.1"/>
    <property type="molecule type" value="Genomic_DNA"/>
</dbReference>
<gene>
    <name evidence="2" type="ORF">MM415B01738_0003</name>
    <name evidence="1" type="ORF">TM448A01162_0007</name>
    <name evidence="3" type="ORF">TM448B01279_0014</name>
</gene>
<evidence type="ECO:0000313" key="2">
    <source>
        <dbReference type="EMBL" id="QJA57019.1"/>
    </source>
</evidence>
<organism evidence="1">
    <name type="scientific">viral metagenome</name>
    <dbReference type="NCBI Taxonomy" id="1070528"/>
    <lineage>
        <taxon>unclassified sequences</taxon>
        <taxon>metagenomes</taxon>
        <taxon>organismal metagenomes</taxon>
    </lineage>
</organism>
<name>A0A6H1ZNG4_9ZZZZ</name>